<feature type="compositionally biased region" description="Basic and acidic residues" evidence="1">
    <location>
        <begin position="54"/>
        <end position="67"/>
    </location>
</feature>
<comment type="caution">
    <text evidence="2">The sequence shown here is derived from an EMBL/GenBank/DDBJ whole genome shotgun (WGS) entry which is preliminary data.</text>
</comment>
<reference evidence="2 3" key="2">
    <citation type="journal article" date="2017" name="Sci. Rep.">
        <title>Ant-infecting Ophiocordyceps genomes reveal a high diversity of potential behavioral manipulation genes and a possible major role for enterotoxins.</title>
        <authorList>
            <person name="de Bekker C."/>
            <person name="Ohm R.A."/>
            <person name="Evans H.C."/>
            <person name="Brachmann A."/>
            <person name="Hughes D.P."/>
        </authorList>
    </citation>
    <scope>NUCLEOTIDE SEQUENCE [LARGE SCALE GENOMIC DNA]</scope>
    <source>
        <strain evidence="2 3">SC16a</strain>
    </source>
</reference>
<dbReference type="OrthoDB" id="5375886at2759"/>
<dbReference type="Proteomes" id="UP000037136">
    <property type="component" value="Unassembled WGS sequence"/>
</dbReference>
<reference evidence="2 3" key="1">
    <citation type="journal article" date="2015" name="BMC Genomics">
        <title>Gene expression during zombie ant biting behavior reflects the complexity underlying fungal parasitic behavioral manipulation.</title>
        <authorList>
            <person name="de Bekker C."/>
            <person name="Ohm R.A."/>
            <person name="Loreto R.G."/>
            <person name="Sebastian A."/>
            <person name="Albert I."/>
            <person name="Merrow M."/>
            <person name="Brachmann A."/>
            <person name="Hughes D.P."/>
        </authorList>
    </citation>
    <scope>NUCLEOTIDE SEQUENCE [LARGE SCALE GENOMIC DNA]</scope>
    <source>
        <strain evidence="2 3">SC16a</strain>
    </source>
</reference>
<accession>A0A2A9PJB9</accession>
<feature type="region of interest" description="Disordered" evidence="1">
    <location>
        <begin position="1"/>
        <end position="67"/>
    </location>
</feature>
<organism evidence="2 3">
    <name type="scientific">Ophiocordyceps unilateralis</name>
    <name type="common">Zombie-ant fungus</name>
    <name type="synonym">Torrubia unilateralis</name>
    <dbReference type="NCBI Taxonomy" id="268505"/>
    <lineage>
        <taxon>Eukaryota</taxon>
        <taxon>Fungi</taxon>
        <taxon>Dikarya</taxon>
        <taxon>Ascomycota</taxon>
        <taxon>Pezizomycotina</taxon>
        <taxon>Sordariomycetes</taxon>
        <taxon>Hypocreomycetidae</taxon>
        <taxon>Hypocreales</taxon>
        <taxon>Ophiocordycipitaceae</taxon>
        <taxon>Ophiocordyceps</taxon>
    </lineage>
</organism>
<evidence type="ECO:0000256" key="1">
    <source>
        <dbReference type="SAM" id="MobiDB-lite"/>
    </source>
</evidence>
<dbReference type="AlphaFoldDB" id="A0A2A9PJB9"/>
<proteinExistence type="predicted"/>
<evidence type="ECO:0000313" key="3">
    <source>
        <dbReference type="Proteomes" id="UP000037136"/>
    </source>
</evidence>
<evidence type="ECO:0000313" key="2">
    <source>
        <dbReference type="EMBL" id="PFH60970.1"/>
    </source>
</evidence>
<feature type="compositionally biased region" description="Polar residues" evidence="1">
    <location>
        <begin position="40"/>
        <end position="51"/>
    </location>
</feature>
<sequence length="67" mass="7003">MDKGPHSESPPPERQSGAQMHDTPASGQGIDSADNKQDKVTAQVQGLSSNPKGPVDDAVKDKFAKTS</sequence>
<gene>
    <name evidence="2" type="ORF">XA68_18499</name>
</gene>
<protein>
    <submittedName>
        <fullName evidence="2">Uncharacterized protein</fullName>
    </submittedName>
</protein>
<dbReference type="EMBL" id="LAZP02000097">
    <property type="protein sequence ID" value="PFH60970.1"/>
    <property type="molecule type" value="Genomic_DNA"/>
</dbReference>
<keyword evidence="3" id="KW-1185">Reference proteome</keyword>
<name>A0A2A9PJB9_OPHUN</name>